<keyword evidence="4" id="KW-1185">Reference proteome</keyword>
<organism evidence="3 4">
    <name type="scientific">Cellulomonas alba</name>
    <dbReference type="NCBI Taxonomy" id="3053467"/>
    <lineage>
        <taxon>Bacteria</taxon>
        <taxon>Bacillati</taxon>
        <taxon>Actinomycetota</taxon>
        <taxon>Actinomycetes</taxon>
        <taxon>Micrococcales</taxon>
        <taxon>Cellulomonadaceae</taxon>
        <taxon>Cellulomonas</taxon>
    </lineage>
</organism>
<feature type="transmembrane region" description="Helical" evidence="2">
    <location>
        <begin position="77"/>
        <end position="95"/>
    </location>
</feature>
<keyword evidence="2" id="KW-0812">Transmembrane</keyword>
<feature type="region of interest" description="Disordered" evidence="1">
    <location>
        <begin position="1"/>
        <end position="34"/>
    </location>
</feature>
<accession>A0ABT7SHA3</accession>
<dbReference type="Proteomes" id="UP001529338">
    <property type="component" value="Unassembled WGS sequence"/>
</dbReference>
<evidence type="ECO:0000256" key="2">
    <source>
        <dbReference type="SAM" id="Phobius"/>
    </source>
</evidence>
<protein>
    <submittedName>
        <fullName evidence="3">Uncharacterized protein</fullName>
    </submittedName>
</protein>
<proteinExistence type="predicted"/>
<reference evidence="3 4" key="1">
    <citation type="submission" date="2023-06" db="EMBL/GenBank/DDBJ databases">
        <title>Cellulomonas sp. MW4 Whole genome sequence.</title>
        <authorList>
            <person name="Park S."/>
        </authorList>
    </citation>
    <scope>NUCLEOTIDE SEQUENCE [LARGE SCALE GENOMIC DNA]</scope>
    <source>
        <strain evidence="3 4">MW4</strain>
    </source>
</reference>
<feature type="transmembrane region" description="Helical" evidence="2">
    <location>
        <begin position="44"/>
        <end position="65"/>
    </location>
</feature>
<sequence>MTEPQFQWRADPEPESAAQHAERRWGRQSWTGTTHSGTELASDILRALTATGVLLSAAVHFQLWATGFRLLDVIGPAFLVNAIGGIVIAVLLLAWRSWVSPLLAVGFGVLTLGAFLWSTMPGGLFHVHERWASVPVWLAFASEVVAILGGIAVLAVELPART</sequence>
<comment type="caution">
    <text evidence="3">The sequence shown here is derived from an EMBL/GenBank/DDBJ whole genome shotgun (WGS) entry which is preliminary data.</text>
</comment>
<feature type="transmembrane region" description="Helical" evidence="2">
    <location>
        <begin position="136"/>
        <end position="156"/>
    </location>
</feature>
<gene>
    <name evidence="3" type="ORF">QRT04_08200</name>
</gene>
<dbReference type="EMBL" id="JAUCGQ010000001">
    <property type="protein sequence ID" value="MDM7854909.1"/>
    <property type="molecule type" value="Genomic_DNA"/>
</dbReference>
<name>A0ABT7SHA3_9CELL</name>
<evidence type="ECO:0000313" key="4">
    <source>
        <dbReference type="Proteomes" id="UP001529338"/>
    </source>
</evidence>
<keyword evidence="2" id="KW-0472">Membrane</keyword>
<dbReference type="RefSeq" id="WP_289454729.1">
    <property type="nucleotide sequence ID" value="NZ_JAUCGQ010000001.1"/>
</dbReference>
<evidence type="ECO:0000313" key="3">
    <source>
        <dbReference type="EMBL" id="MDM7854909.1"/>
    </source>
</evidence>
<feature type="transmembrane region" description="Helical" evidence="2">
    <location>
        <begin position="102"/>
        <end position="124"/>
    </location>
</feature>
<keyword evidence="2" id="KW-1133">Transmembrane helix</keyword>
<evidence type="ECO:0000256" key="1">
    <source>
        <dbReference type="SAM" id="MobiDB-lite"/>
    </source>
</evidence>